<reference evidence="2 3" key="1">
    <citation type="submission" date="2015-09" db="EMBL/GenBank/DDBJ databases">
        <authorList>
            <consortium name="Pathogen Informatics"/>
        </authorList>
    </citation>
    <scope>NUCLEOTIDE SEQUENCE [LARGE SCALE GENOMIC DNA]</scope>
    <source>
        <strain evidence="2 3">2789STDY5834928</strain>
    </source>
</reference>
<dbReference type="GO" id="GO:0004722">
    <property type="term" value="F:protein serine/threonine phosphatase activity"/>
    <property type="evidence" value="ECO:0007669"/>
    <property type="project" value="UniProtKB-EC"/>
</dbReference>
<dbReference type="Pfam" id="PF13672">
    <property type="entry name" value="PP2C_2"/>
    <property type="match status" value="1"/>
</dbReference>
<evidence type="ECO:0000313" key="2">
    <source>
        <dbReference type="EMBL" id="CUQ83069.1"/>
    </source>
</evidence>
<protein>
    <submittedName>
        <fullName evidence="2">Serine/threonine phosphatase stp</fullName>
        <ecNumber evidence="2">3.1.3.16</ecNumber>
    </submittedName>
</protein>
<dbReference type="SUPFAM" id="SSF81606">
    <property type="entry name" value="PP2C-like"/>
    <property type="match status" value="1"/>
</dbReference>
<dbReference type="Gene3D" id="3.60.40.10">
    <property type="entry name" value="PPM-type phosphatase domain"/>
    <property type="match status" value="1"/>
</dbReference>
<dbReference type="EC" id="3.1.3.16" evidence="2"/>
<name>A0A174ZDK5_9FIRM</name>
<dbReference type="CDD" id="cd00143">
    <property type="entry name" value="PP2Cc"/>
    <property type="match status" value="1"/>
</dbReference>
<dbReference type="OrthoDB" id="9801841at2"/>
<dbReference type="STRING" id="39492.ERS852540_00623"/>
<dbReference type="InterPro" id="IPR001932">
    <property type="entry name" value="PPM-type_phosphatase-like_dom"/>
</dbReference>
<gene>
    <name evidence="2" type="primary">stp_2</name>
    <name evidence="2" type="ORF">ERS852540_00623</name>
</gene>
<dbReference type="AlphaFoldDB" id="A0A174ZDK5"/>
<dbReference type="SMART" id="SM00331">
    <property type="entry name" value="PP2C_SIG"/>
    <property type="match status" value="1"/>
</dbReference>
<dbReference type="Proteomes" id="UP000095662">
    <property type="component" value="Unassembled WGS sequence"/>
</dbReference>
<dbReference type="InterPro" id="IPR036457">
    <property type="entry name" value="PPM-type-like_dom_sf"/>
</dbReference>
<evidence type="ECO:0000313" key="3">
    <source>
        <dbReference type="Proteomes" id="UP000095662"/>
    </source>
</evidence>
<dbReference type="SMART" id="SM00332">
    <property type="entry name" value="PP2Cc"/>
    <property type="match status" value="1"/>
</dbReference>
<dbReference type="InterPro" id="IPR015655">
    <property type="entry name" value="PP2C"/>
</dbReference>
<organism evidence="2 3">
    <name type="scientific">[Eubacterium] siraeum</name>
    <dbReference type="NCBI Taxonomy" id="39492"/>
    <lineage>
        <taxon>Bacteria</taxon>
        <taxon>Bacillati</taxon>
        <taxon>Bacillota</taxon>
        <taxon>Clostridia</taxon>
        <taxon>Eubacteriales</taxon>
        <taxon>Oscillospiraceae</taxon>
        <taxon>Oscillospiraceae incertae sedis</taxon>
    </lineage>
</organism>
<evidence type="ECO:0000259" key="1">
    <source>
        <dbReference type="PROSITE" id="PS51746"/>
    </source>
</evidence>
<dbReference type="PROSITE" id="PS51746">
    <property type="entry name" value="PPM_2"/>
    <property type="match status" value="1"/>
</dbReference>
<keyword evidence="2" id="KW-0378">Hydrolase</keyword>
<dbReference type="EMBL" id="CZBY01000003">
    <property type="protein sequence ID" value="CUQ83069.1"/>
    <property type="molecule type" value="Genomic_DNA"/>
</dbReference>
<proteinExistence type="predicted"/>
<sequence>MQIFDDNYSFLKENRNAELVLYSVKGGREEQQDCSGYEIADNRLMAVICDGMGGENDGKKASNTAVGEFLNQYLLSENDGKPHDFFEKAIVSANSAICSFTDKNGNMVCAGTTVVCILIADGLLRWASVGDSRLYILRDHELVQATTDHNYALSLSEQLKNGNIDRQTYETEMLQGDGLTSFLGVGREMQVDINVRGIPLHSGDRILMTTDGLYKLVSDEEINRILTNFKNIGEAVQALEMKAAHGALKKRTVRDNMTIALVNIK</sequence>
<feature type="domain" description="PPM-type phosphatase" evidence="1">
    <location>
        <begin position="18"/>
        <end position="264"/>
    </location>
</feature>
<dbReference type="PANTHER" id="PTHR47992">
    <property type="entry name" value="PROTEIN PHOSPHATASE"/>
    <property type="match status" value="1"/>
</dbReference>
<accession>A0A174ZDK5</accession>